<evidence type="ECO:0000256" key="1">
    <source>
        <dbReference type="SAM" id="MobiDB-lite"/>
    </source>
</evidence>
<evidence type="ECO:0000313" key="2">
    <source>
        <dbReference type="EnsemblPlants" id="cds.evm.model.01.2122"/>
    </source>
</evidence>
<sequence length="69" mass="7505">MKTRRDLGPEAEAELGTKIREERTESELRLRSVLAVGGAGNGENPVLRDRLFAAVLARVFEMGTMMGSG</sequence>
<dbReference type="EMBL" id="UZAU01000059">
    <property type="status" value="NOT_ANNOTATED_CDS"/>
    <property type="molecule type" value="Genomic_DNA"/>
</dbReference>
<dbReference type="EnsemblPlants" id="evm.model.01.2122">
    <property type="protein sequence ID" value="cds.evm.model.01.2122"/>
    <property type="gene ID" value="evm.TU.01.2122"/>
</dbReference>
<protein>
    <submittedName>
        <fullName evidence="2">Uncharacterized protein</fullName>
    </submittedName>
</protein>
<evidence type="ECO:0000313" key="3">
    <source>
        <dbReference type="Proteomes" id="UP000596661"/>
    </source>
</evidence>
<reference evidence="2" key="2">
    <citation type="submission" date="2021-03" db="UniProtKB">
        <authorList>
            <consortium name="EnsemblPlants"/>
        </authorList>
    </citation>
    <scope>IDENTIFICATION</scope>
</reference>
<reference evidence="2" key="1">
    <citation type="submission" date="2018-11" db="EMBL/GenBank/DDBJ databases">
        <authorList>
            <person name="Grassa J C."/>
        </authorList>
    </citation>
    <scope>NUCLEOTIDE SEQUENCE [LARGE SCALE GENOMIC DNA]</scope>
</reference>
<dbReference type="Gramene" id="evm.model.01.2122">
    <property type="protein sequence ID" value="cds.evm.model.01.2122"/>
    <property type="gene ID" value="evm.TU.01.2122"/>
</dbReference>
<organism evidence="2 3">
    <name type="scientific">Cannabis sativa</name>
    <name type="common">Hemp</name>
    <name type="synonym">Marijuana</name>
    <dbReference type="NCBI Taxonomy" id="3483"/>
    <lineage>
        <taxon>Eukaryota</taxon>
        <taxon>Viridiplantae</taxon>
        <taxon>Streptophyta</taxon>
        <taxon>Embryophyta</taxon>
        <taxon>Tracheophyta</taxon>
        <taxon>Spermatophyta</taxon>
        <taxon>Magnoliopsida</taxon>
        <taxon>eudicotyledons</taxon>
        <taxon>Gunneridae</taxon>
        <taxon>Pentapetalae</taxon>
        <taxon>rosids</taxon>
        <taxon>fabids</taxon>
        <taxon>Rosales</taxon>
        <taxon>Cannabaceae</taxon>
        <taxon>Cannabis</taxon>
    </lineage>
</organism>
<name>A0A803NJT5_CANSA</name>
<keyword evidence="3" id="KW-1185">Reference proteome</keyword>
<dbReference type="Proteomes" id="UP000596661">
    <property type="component" value="Chromosome 1"/>
</dbReference>
<dbReference type="AlphaFoldDB" id="A0A803NJT5"/>
<proteinExistence type="predicted"/>
<accession>A0A803NJT5</accession>
<feature type="region of interest" description="Disordered" evidence="1">
    <location>
        <begin position="1"/>
        <end position="20"/>
    </location>
</feature>